<dbReference type="GO" id="GO:0008033">
    <property type="term" value="P:tRNA processing"/>
    <property type="evidence" value="ECO:0007669"/>
    <property type="project" value="UniProtKB-KW"/>
</dbReference>
<accession>A0A497JH85</accession>
<dbReference type="InterPro" id="IPR023572">
    <property type="entry name" value="Archease_dom"/>
</dbReference>
<proteinExistence type="inferred from homology"/>
<sequence length="137" mass="15376">MYETFPHKADIGIRAKAETIGKAFCEAAKALFSVMVDLENVEAKEIIKISVSAEALDLLFVEWLNALISEAALRNMLFSEFEVKILKNDLYKLEGKAKGEKINLDKHNIKTEVKAATYSALKVEKNSVWLVQCILDV</sequence>
<dbReference type="Pfam" id="PF01951">
    <property type="entry name" value="Archease"/>
    <property type="match status" value="1"/>
</dbReference>
<evidence type="ECO:0000256" key="4">
    <source>
        <dbReference type="ARBA" id="ARBA00022837"/>
    </source>
</evidence>
<dbReference type="Proteomes" id="UP000278031">
    <property type="component" value="Unassembled WGS sequence"/>
</dbReference>
<protein>
    <submittedName>
        <fullName evidence="6">Archease</fullName>
    </submittedName>
</protein>
<feature type="domain" description="Archease" evidence="5">
    <location>
        <begin position="2"/>
        <end position="137"/>
    </location>
</feature>
<dbReference type="Gene3D" id="3.55.10.10">
    <property type="entry name" value="Archease domain"/>
    <property type="match status" value="1"/>
</dbReference>
<dbReference type="PANTHER" id="PTHR12682:SF11">
    <property type="entry name" value="PROTEIN ARCHEASE"/>
    <property type="match status" value="1"/>
</dbReference>
<dbReference type="GO" id="GO:0046872">
    <property type="term" value="F:metal ion binding"/>
    <property type="evidence" value="ECO:0007669"/>
    <property type="project" value="UniProtKB-KW"/>
</dbReference>
<keyword evidence="3" id="KW-0479">Metal-binding</keyword>
<name>A0A497JH85_9ARCH</name>
<dbReference type="InterPro" id="IPR002804">
    <property type="entry name" value="Archease"/>
</dbReference>
<dbReference type="SUPFAM" id="SSF69819">
    <property type="entry name" value="MTH1598-like"/>
    <property type="match status" value="1"/>
</dbReference>
<dbReference type="InterPro" id="IPR036820">
    <property type="entry name" value="Archease_dom_sf"/>
</dbReference>
<evidence type="ECO:0000256" key="1">
    <source>
        <dbReference type="ARBA" id="ARBA00007963"/>
    </source>
</evidence>
<comment type="similarity">
    <text evidence="1">Belongs to the archease family.</text>
</comment>
<organism evidence="6 7">
    <name type="scientific">Candidatus Iainarchaeum sp</name>
    <dbReference type="NCBI Taxonomy" id="3101447"/>
    <lineage>
        <taxon>Archaea</taxon>
        <taxon>Candidatus Iainarchaeota</taxon>
        <taxon>Candidatus Iainarchaeia</taxon>
        <taxon>Candidatus Iainarchaeales</taxon>
        <taxon>Candidatus Iainarchaeaceae</taxon>
        <taxon>Candidatus Iainarchaeum</taxon>
    </lineage>
</organism>
<evidence type="ECO:0000259" key="5">
    <source>
        <dbReference type="Pfam" id="PF01951"/>
    </source>
</evidence>
<evidence type="ECO:0000313" key="6">
    <source>
        <dbReference type="EMBL" id="RLG70108.1"/>
    </source>
</evidence>
<keyword evidence="4" id="KW-0106">Calcium</keyword>
<reference evidence="6 7" key="1">
    <citation type="submission" date="2018-06" db="EMBL/GenBank/DDBJ databases">
        <title>Extensive metabolic versatility and redundancy in microbially diverse, dynamic hydrothermal sediments.</title>
        <authorList>
            <person name="Dombrowski N."/>
            <person name="Teske A."/>
            <person name="Baker B.J."/>
        </authorList>
    </citation>
    <scope>NUCLEOTIDE SEQUENCE [LARGE SCALE GENOMIC DNA]</scope>
    <source>
        <strain evidence="6">B51_G17</strain>
    </source>
</reference>
<dbReference type="EMBL" id="QMWP01000082">
    <property type="protein sequence ID" value="RLG70108.1"/>
    <property type="molecule type" value="Genomic_DNA"/>
</dbReference>
<evidence type="ECO:0000313" key="7">
    <source>
        <dbReference type="Proteomes" id="UP000278031"/>
    </source>
</evidence>
<dbReference type="AlphaFoldDB" id="A0A497JH85"/>
<gene>
    <name evidence="6" type="ORF">DRO04_02355</name>
</gene>
<dbReference type="PANTHER" id="PTHR12682">
    <property type="entry name" value="ARCHEASE"/>
    <property type="match status" value="1"/>
</dbReference>
<keyword evidence="2" id="KW-0819">tRNA processing</keyword>
<comment type="caution">
    <text evidence="6">The sequence shown here is derived from an EMBL/GenBank/DDBJ whole genome shotgun (WGS) entry which is preliminary data.</text>
</comment>
<evidence type="ECO:0000256" key="3">
    <source>
        <dbReference type="ARBA" id="ARBA00022723"/>
    </source>
</evidence>
<evidence type="ECO:0000256" key="2">
    <source>
        <dbReference type="ARBA" id="ARBA00022694"/>
    </source>
</evidence>